<evidence type="ECO:0000313" key="2">
    <source>
        <dbReference type="EMBL" id="SCX31402.1"/>
    </source>
</evidence>
<dbReference type="RefSeq" id="WP_090363272.1">
    <property type="nucleotide sequence ID" value="NZ_CP059894.1"/>
</dbReference>
<reference evidence="2" key="1">
    <citation type="submission" date="2016-10" db="EMBL/GenBank/DDBJ databases">
        <authorList>
            <person name="de Groot N.N."/>
        </authorList>
    </citation>
    <scope>NUCLEOTIDE SEQUENCE [LARGE SCALE GENOMIC DNA]</scope>
    <source>
        <strain evidence="2">UNC267MFSha1.1M11</strain>
    </source>
</reference>
<reference evidence="3" key="2">
    <citation type="submission" date="2016-10" db="EMBL/GenBank/DDBJ databases">
        <authorList>
            <person name="Varghese N."/>
            <person name="Submissions S."/>
        </authorList>
    </citation>
    <scope>NUCLEOTIDE SEQUENCE [LARGE SCALE GENOMIC DNA]</scope>
    <source>
        <strain evidence="3">UNC267MFSha1.1M11</strain>
    </source>
</reference>
<sequence length="107" mass="11868">MTLIMNKQLAWELADQLGADMSDEERTAVFVTLGSGDHTAAIHRLINIATKCRHSLPIGTAKRFHAWAHAHHLQDRYAQILARIEAACITEAGLMHEARDGVRATDL</sequence>
<dbReference type="AlphaFoldDB" id="A0A1G4WWZ4"/>
<gene>
    <name evidence="1" type="ORF">HZU40_11490</name>
    <name evidence="2" type="ORF">SAMN02799620_05327</name>
</gene>
<evidence type="ECO:0000313" key="3">
    <source>
        <dbReference type="Proteomes" id="UP000199707"/>
    </source>
</evidence>
<evidence type="ECO:0000313" key="4">
    <source>
        <dbReference type="Proteomes" id="UP000515498"/>
    </source>
</evidence>
<dbReference type="Proteomes" id="UP000199707">
    <property type="component" value="Unassembled WGS sequence"/>
</dbReference>
<dbReference type="EMBL" id="CP059894">
    <property type="protein sequence ID" value="QNJ94809.1"/>
    <property type="molecule type" value="Genomic_DNA"/>
</dbReference>
<reference evidence="1 4" key="3">
    <citation type="submission" date="2020-07" db="EMBL/GenBank/DDBJ databases">
        <title>Draft genome sequence of four isobutane-metabolizing strains capable of cometabolically degrading diverse ether contaminants.</title>
        <authorList>
            <person name="Chen W."/>
            <person name="Faulkner N."/>
            <person name="Smith C."/>
            <person name="Hyman M."/>
        </authorList>
    </citation>
    <scope>NUCLEOTIDE SEQUENCE [LARGE SCALE GENOMIC DNA]</scope>
    <source>
        <strain evidence="1 4">2A</strain>
    </source>
</reference>
<proteinExistence type="predicted"/>
<protein>
    <submittedName>
        <fullName evidence="2">Uncharacterized protein</fullName>
    </submittedName>
</protein>
<name>A0A1G4WWZ4_9MYCO</name>
<accession>A0A1G4WWZ4</accession>
<dbReference type="EMBL" id="FMUB01000013">
    <property type="protein sequence ID" value="SCX31402.1"/>
    <property type="molecule type" value="Genomic_DNA"/>
</dbReference>
<organism evidence="2 3">
    <name type="scientific">Mycolicibacterium fluoranthenivorans</name>
    <dbReference type="NCBI Taxonomy" id="258505"/>
    <lineage>
        <taxon>Bacteria</taxon>
        <taxon>Bacillati</taxon>
        <taxon>Actinomycetota</taxon>
        <taxon>Actinomycetes</taxon>
        <taxon>Mycobacteriales</taxon>
        <taxon>Mycobacteriaceae</taxon>
        <taxon>Mycolicibacterium</taxon>
    </lineage>
</organism>
<evidence type="ECO:0000313" key="1">
    <source>
        <dbReference type="EMBL" id="QNJ94809.1"/>
    </source>
</evidence>
<dbReference type="Proteomes" id="UP000515498">
    <property type="component" value="Chromosome"/>
</dbReference>
<dbReference type="KEGG" id="mflu:HZU40_11490"/>